<feature type="coiled-coil region" evidence="1">
    <location>
        <begin position="62"/>
        <end position="125"/>
    </location>
</feature>
<organism evidence="2">
    <name type="scientific">Cyanothece sp. (strain PCC 7425 / ATCC 29141)</name>
    <dbReference type="NCBI Taxonomy" id="395961"/>
    <lineage>
        <taxon>Bacteria</taxon>
        <taxon>Bacillati</taxon>
        <taxon>Cyanobacteriota</taxon>
        <taxon>Cyanophyceae</taxon>
        <taxon>Gomontiellales</taxon>
        <taxon>Cyanothecaceae</taxon>
        <taxon>Cyanothece</taxon>
    </lineage>
</organism>
<name>B8HKP0_CYAP4</name>
<protein>
    <submittedName>
        <fullName evidence="2">Uncharacterized protein</fullName>
    </submittedName>
</protein>
<accession>B8HKP0</accession>
<reference evidence="2" key="1">
    <citation type="submission" date="2009-01" db="EMBL/GenBank/DDBJ databases">
        <title>Complete sequence of chromosome Cyanothece sp. PCC 7425.</title>
        <authorList>
            <consortium name="US DOE Joint Genome Institute"/>
            <person name="Lucas S."/>
            <person name="Copeland A."/>
            <person name="Lapidus A."/>
            <person name="Glavina del Rio T."/>
            <person name="Dalin E."/>
            <person name="Tice H."/>
            <person name="Bruce D."/>
            <person name="Goodwin L."/>
            <person name="Pitluck S."/>
            <person name="Sims D."/>
            <person name="Meineke L."/>
            <person name="Brettin T."/>
            <person name="Detter J.C."/>
            <person name="Han C."/>
            <person name="Larimer F."/>
            <person name="Land M."/>
            <person name="Hauser L."/>
            <person name="Kyrpides N."/>
            <person name="Ovchinnikova G."/>
            <person name="Liberton M."/>
            <person name="Stoeckel J."/>
            <person name="Banerjee A."/>
            <person name="Singh A."/>
            <person name="Page L."/>
            <person name="Sato H."/>
            <person name="Zhao L."/>
            <person name="Sherman L."/>
            <person name="Pakrasi H."/>
            <person name="Richardson P."/>
        </authorList>
    </citation>
    <scope>NUCLEOTIDE SEQUENCE</scope>
    <source>
        <strain evidence="2">PCC 7425</strain>
    </source>
</reference>
<evidence type="ECO:0000313" key="2">
    <source>
        <dbReference type="EMBL" id="ACL46884.1"/>
    </source>
</evidence>
<sequence>MAAGIEQIEQDLQMLAKAGAEIAAKALSLYRDYLQALGRSVRQQLIQASYHVCIQIYPENFLQLSLSQRQQLQQDLQQLGKQVQSTLESARQHLESAESEPLATLEELVEAQEHLEKEIVDALHHTSRQVNQLLQTVNILPATPLDMILEVAAKAEAAGRPVTRSPNLLTAMVDSEDGDEEEMPETAVIAVYLQIGEIEFTDPLVMMHRNQVRDLGQQISRLQQQTKQKQREKLIAEAGAAWRSTWQDEP</sequence>
<feature type="coiled-coil region" evidence="1">
    <location>
        <begin position="205"/>
        <end position="232"/>
    </location>
</feature>
<dbReference type="HOGENOM" id="CLU_079645_0_0_3"/>
<dbReference type="KEGG" id="cyn:Cyan7425_4576"/>
<gene>
    <name evidence="2" type="ordered locus">Cyan7425_4576</name>
</gene>
<dbReference type="STRING" id="395961.Cyan7425_4576"/>
<dbReference type="AlphaFoldDB" id="B8HKP0"/>
<dbReference type="eggNOG" id="ENOG502ZCG7">
    <property type="taxonomic scope" value="Bacteria"/>
</dbReference>
<proteinExistence type="predicted"/>
<evidence type="ECO:0000256" key="1">
    <source>
        <dbReference type="SAM" id="Coils"/>
    </source>
</evidence>
<dbReference type="EMBL" id="CP001344">
    <property type="protein sequence ID" value="ACL46884.1"/>
    <property type="molecule type" value="Genomic_DNA"/>
</dbReference>
<keyword evidence="1" id="KW-0175">Coiled coil</keyword>